<dbReference type="HAMAP" id="MF_02203">
    <property type="entry name" value="TolR"/>
    <property type="match status" value="1"/>
</dbReference>
<keyword evidence="8 10" id="KW-0472">Membrane</keyword>
<dbReference type="NCBIfam" id="TIGR02801">
    <property type="entry name" value="tolR"/>
    <property type="match status" value="1"/>
</dbReference>
<evidence type="ECO:0000256" key="7">
    <source>
        <dbReference type="ARBA" id="ARBA00022989"/>
    </source>
</evidence>
<evidence type="ECO:0000256" key="6">
    <source>
        <dbReference type="ARBA" id="ARBA00022692"/>
    </source>
</evidence>
<keyword evidence="9 10" id="KW-0131">Cell cycle</keyword>
<keyword evidence="4 10" id="KW-0997">Cell inner membrane</keyword>
<comment type="function">
    <text evidence="10">Part of the Tol-Pal system, which plays a role in outer membrane invagination during cell division and is important for maintaining outer membrane integrity.</text>
</comment>
<evidence type="ECO:0000256" key="4">
    <source>
        <dbReference type="ARBA" id="ARBA00022519"/>
    </source>
</evidence>
<evidence type="ECO:0000313" key="12">
    <source>
        <dbReference type="Proteomes" id="UP000199075"/>
    </source>
</evidence>
<dbReference type="OrthoDB" id="9798629at2"/>
<keyword evidence="12" id="KW-1185">Reference proteome</keyword>
<dbReference type="Proteomes" id="UP000199075">
    <property type="component" value="Unassembled WGS sequence"/>
</dbReference>
<dbReference type="PANTHER" id="PTHR30558:SF7">
    <property type="entry name" value="TOL-PAL SYSTEM PROTEIN TOLR"/>
    <property type="match status" value="1"/>
</dbReference>
<dbReference type="Gene3D" id="3.30.420.270">
    <property type="match status" value="1"/>
</dbReference>
<gene>
    <name evidence="10" type="primary">tolR</name>
    <name evidence="11" type="ORF">SAMN04487957_103195</name>
</gene>
<dbReference type="GO" id="GO:0015031">
    <property type="term" value="P:protein transport"/>
    <property type="evidence" value="ECO:0007669"/>
    <property type="project" value="InterPro"/>
</dbReference>
<dbReference type="STRING" id="419597.SAMN04487957_103195"/>
<evidence type="ECO:0000256" key="1">
    <source>
        <dbReference type="ARBA" id="ARBA00004162"/>
    </source>
</evidence>
<evidence type="ECO:0000256" key="2">
    <source>
        <dbReference type="ARBA" id="ARBA00005811"/>
    </source>
</evidence>
<reference evidence="12" key="1">
    <citation type="submission" date="2016-10" db="EMBL/GenBank/DDBJ databases">
        <authorList>
            <person name="Varghese N."/>
            <person name="Submissions S."/>
        </authorList>
    </citation>
    <scope>NUCLEOTIDE SEQUENCE [LARGE SCALE GENOMIC DNA]</scope>
    <source>
        <strain evidence="12">CGMCC 1.6444</strain>
    </source>
</reference>
<comment type="subunit">
    <text evidence="10">The Tol-Pal system is composed of five core proteins: the inner membrane proteins TolA, TolQ and TolR, the periplasmic protein TolB and the outer membrane protein Pal. They form a network linking the inner and outer membranes and the peptidoglycan layer.</text>
</comment>
<keyword evidence="3 10" id="KW-1003">Cell membrane</keyword>
<dbReference type="InterPro" id="IPR003400">
    <property type="entry name" value="ExbD"/>
</dbReference>
<organism evidence="11 12">
    <name type="scientific">Halomonas shengliensis</name>
    <dbReference type="NCBI Taxonomy" id="419597"/>
    <lineage>
        <taxon>Bacteria</taxon>
        <taxon>Pseudomonadati</taxon>
        <taxon>Pseudomonadota</taxon>
        <taxon>Gammaproteobacteria</taxon>
        <taxon>Oceanospirillales</taxon>
        <taxon>Halomonadaceae</taxon>
        <taxon>Halomonas</taxon>
    </lineage>
</organism>
<dbReference type="GO" id="GO:0005886">
    <property type="term" value="C:plasma membrane"/>
    <property type="evidence" value="ECO:0007669"/>
    <property type="project" value="UniProtKB-SubCell"/>
</dbReference>
<dbReference type="InterPro" id="IPR014168">
    <property type="entry name" value="Tol-Pal_TolR"/>
</dbReference>
<dbReference type="GO" id="GO:0051301">
    <property type="term" value="P:cell division"/>
    <property type="evidence" value="ECO:0007669"/>
    <property type="project" value="UniProtKB-UniRule"/>
</dbReference>
<evidence type="ECO:0000313" key="11">
    <source>
        <dbReference type="EMBL" id="SDO06071.1"/>
    </source>
</evidence>
<dbReference type="GO" id="GO:0022857">
    <property type="term" value="F:transmembrane transporter activity"/>
    <property type="evidence" value="ECO:0007669"/>
    <property type="project" value="InterPro"/>
</dbReference>
<evidence type="ECO:0000256" key="5">
    <source>
        <dbReference type="ARBA" id="ARBA00022618"/>
    </source>
</evidence>
<dbReference type="EMBL" id="FNIV01000003">
    <property type="protein sequence ID" value="SDO06071.1"/>
    <property type="molecule type" value="Genomic_DNA"/>
</dbReference>
<keyword evidence="5 10" id="KW-0132">Cell division</keyword>
<evidence type="ECO:0000256" key="8">
    <source>
        <dbReference type="ARBA" id="ARBA00023136"/>
    </source>
</evidence>
<feature type="transmembrane region" description="Helical" evidence="10">
    <location>
        <begin position="21"/>
        <end position="40"/>
    </location>
</feature>
<proteinExistence type="inferred from homology"/>
<sequence length="147" mass="16101">MHGPFHRGGGRKPMGEINVVPFIDVMLVLLVIFMITAPMLTQGVQVDLPQVTSEPIDVEEQEDPVIVSVDRDGRFYLELGNDDPLELGLDELAERVIILRERNPDTPVMVRGDRNVPYGKVVSLMGTLQTAGVAKVGLISEPPSGEE</sequence>
<evidence type="ECO:0000256" key="10">
    <source>
        <dbReference type="HAMAP-Rule" id="MF_02203"/>
    </source>
</evidence>
<comment type="similarity">
    <text evidence="2 10">Belongs to the ExbD/TolR family.</text>
</comment>
<dbReference type="RefSeq" id="WP_089677493.1">
    <property type="nucleotide sequence ID" value="NZ_FNIV01000003.1"/>
</dbReference>
<comment type="subcellular location">
    <subcellularLocation>
        <location evidence="10">Cell inner membrane</location>
        <topology evidence="10">Single-pass membrane protein</topology>
    </subcellularLocation>
    <subcellularLocation>
        <location evidence="1">Cell membrane</location>
        <topology evidence="1">Single-pass membrane protein</topology>
    </subcellularLocation>
</comment>
<keyword evidence="6 10" id="KW-0812">Transmembrane</keyword>
<evidence type="ECO:0000256" key="9">
    <source>
        <dbReference type="ARBA" id="ARBA00023306"/>
    </source>
</evidence>
<evidence type="ECO:0000256" key="3">
    <source>
        <dbReference type="ARBA" id="ARBA00022475"/>
    </source>
</evidence>
<dbReference type="Pfam" id="PF02472">
    <property type="entry name" value="ExbD"/>
    <property type="match status" value="1"/>
</dbReference>
<keyword evidence="7 10" id="KW-1133">Transmembrane helix</keyword>
<accession>A0A1H0GH45</accession>
<dbReference type="AlphaFoldDB" id="A0A1H0GH45"/>
<protein>
    <recommendedName>
        <fullName evidence="10">Tol-Pal system protein TolR</fullName>
    </recommendedName>
</protein>
<name>A0A1H0GH45_9GAMM</name>
<dbReference type="PANTHER" id="PTHR30558">
    <property type="entry name" value="EXBD MEMBRANE COMPONENT OF PMF-DRIVEN MACROMOLECULE IMPORT SYSTEM"/>
    <property type="match status" value="1"/>
</dbReference>